<evidence type="ECO:0000256" key="11">
    <source>
        <dbReference type="SAM" id="SignalP"/>
    </source>
</evidence>
<accession>A0A1A8TN58</accession>
<dbReference type="EMBL" id="FLOC01000022">
    <property type="protein sequence ID" value="SBS35526.1"/>
    <property type="molecule type" value="Genomic_DNA"/>
</dbReference>
<reference evidence="12 13" key="1">
    <citation type="submission" date="2016-06" db="EMBL/GenBank/DDBJ databases">
        <authorList>
            <person name="Kjaerup R.B."/>
            <person name="Dalgaard T.S."/>
            <person name="Juul-Madsen H.R."/>
        </authorList>
    </citation>
    <scope>NUCLEOTIDE SEQUENCE [LARGE SCALE GENOMIC DNA]</scope>
    <source>
        <strain evidence="12 13">CECT 5080</strain>
    </source>
</reference>
<evidence type="ECO:0000313" key="13">
    <source>
        <dbReference type="Proteomes" id="UP000092627"/>
    </source>
</evidence>
<evidence type="ECO:0000256" key="2">
    <source>
        <dbReference type="ARBA" id="ARBA00004162"/>
    </source>
</evidence>
<dbReference type="GO" id="GO:0071978">
    <property type="term" value="P:bacterial-type flagellum-dependent swarming motility"/>
    <property type="evidence" value="ECO:0007669"/>
    <property type="project" value="TreeGrafter"/>
</dbReference>
<keyword evidence="12" id="KW-0966">Cell projection</keyword>
<keyword evidence="12" id="KW-0969">Cilium</keyword>
<dbReference type="PANTHER" id="PTHR35091">
    <property type="entry name" value="FLAGELLAR PROTEIN FLIL"/>
    <property type="match status" value="1"/>
</dbReference>
<dbReference type="GO" id="GO:0005886">
    <property type="term" value="C:plasma membrane"/>
    <property type="evidence" value="ECO:0007669"/>
    <property type="project" value="UniProtKB-SubCell"/>
</dbReference>
<comment type="similarity">
    <text evidence="3 10">Belongs to the FliL family.</text>
</comment>
<keyword evidence="8" id="KW-1133">Transmembrane helix</keyword>
<evidence type="ECO:0000256" key="10">
    <source>
        <dbReference type="RuleBase" id="RU364125"/>
    </source>
</evidence>
<sequence length="142" mass="15562">MKHIAQLGKKHLMIALTCLMAFLASPIALAEDEAATAMPSYIELNPDFIVNYNASGPRLHYIKTKISLRTDSSQEGIILANMPLVRDAIVMFLSARTKDQVTGAIAREQTRADAKVAINEILKEETGAEPVMDVLFASFVTQ</sequence>
<dbReference type="GO" id="GO:0009425">
    <property type="term" value="C:bacterial-type flagellum basal body"/>
    <property type="evidence" value="ECO:0007669"/>
    <property type="project" value="InterPro"/>
</dbReference>
<keyword evidence="12" id="KW-0282">Flagellum</keyword>
<dbReference type="InterPro" id="IPR005503">
    <property type="entry name" value="FliL"/>
</dbReference>
<protein>
    <recommendedName>
        <fullName evidence="10">Flagellar protein FliL</fullName>
    </recommendedName>
</protein>
<proteinExistence type="inferred from homology"/>
<comment type="subcellular location">
    <subcellularLocation>
        <location evidence="10">Cell inner membrane</location>
    </subcellularLocation>
    <subcellularLocation>
        <location evidence="2">Cell membrane</location>
        <topology evidence="2">Single-pass membrane protein</topology>
    </subcellularLocation>
</comment>
<evidence type="ECO:0000256" key="4">
    <source>
        <dbReference type="ARBA" id="ARBA00022475"/>
    </source>
</evidence>
<keyword evidence="9 10" id="KW-0472">Membrane</keyword>
<dbReference type="Pfam" id="PF03748">
    <property type="entry name" value="FliL"/>
    <property type="match status" value="1"/>
</dbReference>
<dbReference type="GO" id="GO:0006935">
    <property type="term" value="P:chemotaxis"/>
    <property type="evidence" value="ECO:0007669"/>
    <property type="project" value="UniProtKB-KW"/>
</dbReference>
<evidence type="ECO:0000256" key="1">
    <source>
        <dbReference type="ARBA" id="ARBA00002254"/>
    </source>
</evidence>
<dbReference type="STRING" id="295068.MAQ5080_03206"/>
<keyword evidence="11" id="KW-0732">Signal</keyword>
<evidence type="ECO:0000256" key="6">
    <source>
        <dbReference type="ARBA" id="ARBA00022692"/>
    </source>
</evidence>
<keyword evidence="6" id="KW-0812">Transmembrane</keyword>
<evidence type="ECO:0000256" key="3">
    <source>
        <dbReference type="ARBA" id="ARBA00008281"/>
    </source>
</evidence>
<keyword evidence="7 10" id="KW-0283">Flagellar rotation</keyword>
<dbReference type="PANTHER" id="PTHR35091:SF2">
    <property type="entry name" value="FLAGELLAR PROTEIN FLIL"/>
    <property type="match status" value="1"/>
</dbReference>
<evidence type="ECO:0000313" key="12">
    <source>
        <dbReference type="EMBL" id="SBS35526.1"/>
    </source>
</evidence>
<keyword evidence="4" id="KW-1003">Cell membrane</keyword>
<name>A0A1A8TN58_9GAMM</name>
<evidence type="ECO:0000256" key="8">
    <source>
        <dbReference type="ARBA" id="ARBA00022989"/>
    </source>
</evidence>
<evidence type="ECO:0000256" key="5">
    <source>
        <dbReference type="ARBA" id="ARBA00022500"/>
    </source>
</evidence>
<keyword evidence="10" id="KW-0997">Cell inner membrane</keyword>
<feature type="chain" id="PRO_5008379168" description="Flagellar protein FliL" evidence="11">
    <location>
        <begin position="31"/>
        <end position="142"/>
    </location>
</feature>
<keyword evidence="13" id="KW-1185">Reference proteome</keyword>
<gene>
    <name evidence="12" type="ORF">MAQ5080_03206</name>
</gene>
<keyword evidence="5 10" id="KW-0145">Chemotaxis</keyword>
<dbReference type="Proteomes" id="UP000092627">
    <property type="component" value="Unassembled WGS sequence"/>
</dbReference>
<feature type="signal peptide" evidence="11">
    <location>
        <begin position="1"/>
        <end position="30"/>
    </location>
</feature>
<dbReference type="RefSeq" id="WP_067213452.1">
    <property type="nucleotide sequence ID" value="NZ_FLOC01000022.1"/>
</dbReference>
<comment type="function">
    <text evidence="1 10">Controls the rotational direction of flagella during chemotaxis.</text>
</comment>
<evidence type="ECO:0000256" key="9">
    <source>
        <dbReference type="ARBA" id="ARBA00023136"/>
    </source>
</evidence>
<dbReference type="AlphaFoldDB" id="A0A1A8TN58"/>
<organism evidence="12 13">
    <name type="scientific">Marinomonas aquimarina</name>
    <dbReference type="NCBI Taxonomy" id="295068"/>
    <lineage>
        <taxon>Bacteria</taxon>
        <taxon>Pseudomonadati</taxon>
        <taxon>Pseudomonadota</taxon>
        <taxon>Gammaproteobacteria</taxon>
        <taxon>Oceanospirillales</taxon>
        <taxon>Oceanospirillaceae</taxon>
        <taxon>Marinomonas</taxon>
    </lineage>
</organism>
<evidence type="ECO:0000256" key="7">
    <source>
        <dbReference type="ARBA" id="ARBA00022779"/>
    </source>
</evidence>